<protein>
    <submittedName>
        <fullName evidence="2">Uncharacterized protein</fullName>
    </submittedName>
</protein>
<dbReference type="Proteomes" id="UP000053240">
    <property type="component" value="Unassembled WGS sequence"/>
</dbReference>
<feature type="signal peptide" evidence="1">
    <location>
        <begin position="1"/>
        <end position="16"/>
    </location>
</feature>
<reference evidence="2 3" key="1">
    <citation type="journal article" date="2015" name="Nat. Commun.">
        <title>Outbred genome sequencing and CRISPR/Cas9 gene editing in butterflies.</title>
        <authorList>
            <person name="Li X."/>
            <person name="Fan D."/>
            <person name="Zhang W."/>
            <person name="Liu G."/>
            <person name="Zhang L."/>
            <person name="Zhao L."/>
            <person name="Fang X."/>
            <person name="Chen L."/>
            <person name="Dong Y."/>
            <person name="Chen Y."/>
            <person name="Ding Y."/>
            <person name="Zhao R."/>
            <person name="Feng M."/>
            <person name="Zhu Y."/>
            <person name="Feng Y."/>
            <person name="Jiang X."/>
            <person name="Zhu D."/>
            <person name="Xiang H."/>
            <person name="Feng X."/>
            <person name="Li S."/>
            <person name="Wang J."/>
            <person name="Zhang G."/>
            <person name="Kronforst M.R."/>
            <person name="Wang W."/>
        </authorList>
    </citation>
    <scope>NUCLEOTIDE SEQUENCE [LARGE SCALE GENOMIC DNA]</scope>
    <source>
        <strain evidence="2">Ya'a_city_454_Pm</strain>
        <tissue evidence="2">Whole body</tissue>
    </source>
</reference>
<accession>A0A194RAA7</accession>
<dbReference type="EMBL" id="KQ460473">
    <property type="protein sequence ID" value="KPJ14552.1"/>
    <property type="molecule type" value="Genomic_DNA"/>
</dbReference>
<gene>
    <name evidence="2" type="ORF">RR48_13623</name>
</gene>
<organism evidence="2 3">
    <name type="scientific">Papilio machaon</name>
    <name type="common">Old World swallowtail butterfly</name>
    <dbReference type="NCBI Taxonomy" id="76193"/>
    <lineage>
        <taxon>Eukaryota</taxon>
        <taxon>Metazoa</taxon>
        <taxon>Ecdysozoa</taxon>
        <taxon>Arthropoda</taxon>
        <taxon>Hexapoda</taxon>
        <taxon>Insecta</taxon>
        <taxon>Pterygota</taxon>
        <taxon>Neoptera</taxon>
        <taxon>Endopterygota</taxon>
        <taxon>Lepidoptera</taxon>
        <taxon>Glossata</taxon>
        <taxon>Ditrysia</taxon>
        <taxon>Papilionoidea</taxon>
        <taxon>Papilionidae</taxon>
        <taxon>Papilioninae</taxon>
        <taxon>Papilio</taxon>
    </lineage>
</organism>
<dbReference type="InParanoid" id="A0A194RAA7"/>
<feature type="chain" id="PRO_5008265045" evidence="1">
    <location>
        <begin position="17"/>
        <end position="382"/>
    </location>
</feature>
<evidence type="ECO:0000256" key="1">
    <source>
        <dbReference type="SAM" id="SignalP"/>
    </source>
</evidence>
<keyword evidence="3" id="KW-1185">Reference proteome</keyword>
<sequence length="382" mass="44072">MVFITIIFLVLAITKCSTPVKVSLQGQISVGKEVMETLSHFMDPDLTNGRRSMTPHEENEISKKITSKRLCQDLPLCDGRSSFVDNYLILLTTAVNSILKTSPIKELSLKLFYEDLPQILRDTRKILKSANAKVTDSTEFYYWNSIIKKISGKFHGFLTLTLTENFKDPEKTNNVKNIIQKIVTALVIIETKYANKLCIEHRICIKSFECTKALHRILEKLTNLPDNSIRSFMKHFYEALFATTFYSRLNIVTTKEFQVILNNLAFSNNVSAKDLLQSVQKSVEMRLELITNPSDKQMGYDVILIHIILSDLDHFYSKNKQFSFYNFIKYFIDWNTEGTLGKHLRKLMNDIGHEVTAQPHELPIKITNEVRVFLELTIDPDE</sequence>
<name>A0A194RAA7_PAPMA</name>
<evidence type="ECO:0000313" key="3">
    <source>
        <dbReference type="Proteomes" id="UP000053240"/>
    </source>
</evidence>
<keyword evidence="1" id="KW-0732">Signal</keyword>
<proteinExistence type="predicted"/>
<dbReference type="AlphaFoldDB" id="A0A194RAA7"/>
<evidence type="ECO:0000313" key="2">
    <source>
        <dbReference type="EMBL" id="KPJ14552.1"/>
    </source>
</evidence>